<dbReference type="STRING" id="1441469.A0A225AYP1"/>
<dbReference type="AlphaFoldDB" id="A0A225AYP1"/>
<dbReference type="GeneID" id="31005109"/>
<dbReference type="PANTHER" id="PTHR35041:SF6">
    <property type="entry name" value="FORMYLMETHIONINE DEFORMYLASE-LIKE PROTEIN-RELATED"/>
    <property type="match status" value="1"/>
</dbReference>
<dbReference type="EMBL" id="LFMY01000007">
    <property type="protein sequence ID" value="OKL59585.1"/>
    <property type="molecule type" value="Genomic_DNA"/>
</dbReference>
<organism evidence="2 3">
    <name type="scientific">Talaromyces atroroseus</name>
    <dbReference type="NCBI Taxonomy" id="1441469"/>
    <lineage>
        <taxon>Eukaryota</taxon>
        <taxon>Fungi</taxon>
        <taxon>Dikarya</taxon>
        <taxon>Ascomycota</taxon>
        <taxon>Pezizomycotina</taxon>
        <taxon>Eurotiomycetes</taxon>
        <taxon>Eurotiomycetidae</taxon>
        <taxon>Eurotiales</taxon>
        <taxon>Trichocomaceae</taxon>
        <taxon>Talaromyces</taxon>
        <taxon>Talaromyces sect. Trachyspermi</taxon>
    </lineage>
</organism>
<keyword evidence="1" id="KW-0472">Membrane</keyword>
<sequence>MLDALRSAPLTLAFSTLLGAAFAVGHHAFYNSLNNQQTPNSQYDILGIPYSISGQQIALSAGTLFAFITKYWLGYAVSTAFQQIAWRKLRQQSNTLGTIDNILDVLGNGFLCFSPALWKGFTNAMPMAVVFWLLPVMSFITPSTLTVHMKQISNASMQLVPRVDFTSMNFAFLAAGEASSPVYNYLGPQYGVRKAVTLALTDGEIQPISPPQANSSWVLKFNGPAINCQPVNATLHQEITDNIFDTINASYRNSTPCGISYGYISWVPDSSTSNGSLPFTNSSGSYSLRSGTVGPKGEDFAASDGYPYPASYPPLAIMVAALPRMYSGLSENCNMEKSALNDSTILECSLYNATYISNFTYVNGAQTINTTLPLKHISDVGYIGGVEGSYPFGVTYANGTIIDPQGSAASDYNTTLVEMFSYQAVMDAFGMMMVGTVANYQVDDGAWSLVAKDTSLMTTVFLQTNELAFLQSADQDRELSELGREQVEWLGDSITISGNGTMPLLDALEDAFRNATLSLIAQYSLQPNMSSPYAPGKVNVTVTSSMNVYLYSKGVLWTAYGLGIFFTLLCVVSGVLAFIANGERTYNTKFSTILRTTRDAPLVDRPKQQHEDEQIEIVQIHAEDLDGKSPLPPYLARAEILMAQNEYHRIQDGVEDIELGEPHHPVVSSITDGQSTRQT</sequence>
<evidence type="ECO:0000313" key="3">
    <source>
        <dbReference type="Proteomes" id="UP000214365"/>
    </source>
</evidence>
<evidence type="ECO:0000313" key="2">
    <source>
        <dbReference type="EMBL" id="OKL59585.1"/>
    </source>
</evidence>
<keyword evidence="3" id="KW-1185">Reference proteome</keyword>
<evidence type="ECO:0000256" key="1">
    <source>
        <dbReference type="SAM" id="Phobius"/>
    </source>
</evidence>
<feature type="transmembrane region" description="Helical" evidence="1">
    <location>
        <begin position="555"/>
        <end position="580"/>
    </location>
</feature>
<reference evidence="2 3" key="1">
    <citation type="submission" date="2015-06" db="EMBL/GenBank/DDBJ databases">
        <title>Talaromyces atroroseus IBT 11181 draft genome.</title>
        <authorList>
            <person name="Rasmussen K.B."/>
            <person name="Rasmussen S."/>
            <person name="Petersen B."/>
            <person name="Sicheritz-Ponten T."/>
            <person name="Mortensen U.H."/>
            <person name="Thrane U."/>
        </authorList>
    </citation>
    <scope>NUCLEOTIDE SEQUENCE [LARGE SCALE GENOMIC DNA]</scope>
    <source>
        <strain evidence="2 3">IBT 11181</strain>
    </source>
</reference>
<dbReference type="OrthoDB" id="5322539at2759"/>
<dbReference type="RefSeq" id="XP_020119706.1">
    <property type="nucleotide sequence ID" value="XM_020267665.1"/>
</dbReference>
<proteinExistence type="predicted"/>
<gene>
    <name evidence="2" type="ORF">UA08_05353</name>
</gene>
<accession>A0A225AYP1</accession>
<name>A0A225AYP1_TALAT</name>
<feature type="transmembrane region" description="Helical" evidence="1">
    <location>
        <begin position="124"/>
        <end position="147"/>
    </location>
</feature>
<protein>
    <submittedName>
        <fullName evidence="2">Uncharacterized protein</fullName>
    </submittedName>
</protein>
<keyword evidence="1" id="KW-1133">Transmembrane helix</keyword>
<dbReference type="Proteomes" id="UP000214365">
    <property type="component" value="Unassembled WGS sequence"/>
</dbReference>
<comment type="caution">
    <text evidence="2">The sequence shown here is derived from an EMBL/GenBank/DDBJ whole genome shotgun (WGS) entry which is preliminary data.</text>
</comment>
<dbReference type="PANTHER" id="PTHR35041">
    <property type="entry name" value="MEDIATOR OF RNA POLYMERASE II TRANSCRIPTION SUBUNIT 1"/>
    <property type="match status" value="1"/>
</dbReference>
<feature type="transmembrane region" description="Helical" evidence="1">
    <location>
        <begin position="57"/>
        <end position="77"/>
    </location>
</feature>
<keyword evidence="1" id="KW-0812">Transmembrane</keyword>